<dbReference type="EC" id="3.5.4.2" evidence="5"/>
<keyword evidence="2 5" id="KW-0378">Hydrolase</keyword>
<evidence type="ECO:0000256" key="4">
    <source>
        <dbReference type="ARBA" id="ARBA00023080"/>
    </source>
</evidence>
<feature type="domain" description="Adenosine deaminase" evidence="6">
    <location>
        <begin position="13"/>
        <end position="332"/>
    </location>
</feature>
<feature type="binding site" evidence="5">
    <location>
        <position position="18"/>
    </location>
    <ligand>
        <name>Zn(2+)</name>
        <dbReference type="ChEBI" id="CHEBI:29105"/>
        <note>catalytic</note>
    </ligand>
</feature>
<dbReference type="Pfam" id="PF00962">
    <property type="entry name" value="A_deaminase"/>
    <property type="match status" value="1"/>
</dbReference>
<dbReference type="InterPro" id="IPR028892">
    <property type="entry name" value="ADE"/>
</dbReference>
<feature type="binding site" evidence="5">
    <location>
        <position position="20"/>
    </location>
    <ligand>
        <name>Zn(2+)</name>
        <dbReference type="ChEBI" id="CHEBI:29105"/>
        <note>catalytic</note>
    </ligand>
</feature>
<organism evidence="7 8">
    <name type="scientific">Paraburkholderia phenoliruptrix</name>
    <dbReference type="NCBI Taxonomy" id="252970"/>
    <lineage>
        <taxon>Bacteria</taxon>
        <taxon>Pseudomonadati</taxon>
        <taxon>Pseudomonadota</taxon>
        <taxon>Betaproteobacteria</taxon>
        <taxon>Burkholderiales</taxon>
        <taxon>Burkholderiaceae</taxon>
        <taxon>Paraburkholderia</taxon>
    </lineage>
</organism>
<evidence type="ECO:0000256" key="3">
    <source>
        <dbReference type="ARBA" id="ARBA00022833"/>
    </source>
</evidence>
<comment type="catalytic activity">
    <reaction evidence="5">
        <text>adenine + H2O + H(+) = hypoxanthine + NH4(+)</text>
        <dbReference type="Rhea" id="RHEA:23688"/>
        <dbReference type="ChEBI" id="CHEBI:15377"/>
        <dbReference type="ChEBI" id="CHEBI:15378"/>
        <dbReference type="ChEBI" id="CHEBI:16708"/>
        <dbReference type="ChEBI" id="CHEBI:17368"/>
        <dbReference type="ChEBI" id="CHEBI:28938"/>
        <dbReference type="EC" id="3.5.4.2"/>
    </reaction>
</comment>
<dbReference type="GeneID" id="27797414"/>
<dbReference type="Proteomes" id="UP000494102">
    <property type="component" value="Unassembled WGS sequence"/>
</dbReference>
<evidence type="ECO:0000256" key="5">
    <source>
        <dbReference type="HAMAP-Rule" id="MF_01962"/>
    </source>
</evidence>
<dbReference type="GO" id="GO:0000034">
    <property type="term" value="F:adenine deaminase activity"/>
    <property type="evidence" value="ECO:0007669"/>
    <property type="project" value="UniProtKB-UniRule"/>
</dbReference>
<evidence type="ECO:0000313" key="7">
    <source>
        <dbReference type="EMBL" id="CAB4048785.1"/>
    </source>
</evidence>
<name>A0A6J5K739_9BURK</name>
<sequence>MSETTYTKIHGAPKADLHVHLEGTISPELMYELALRNHVDIPFDSPQAIASAYEFHDLNAFLQVYYAGLRVLENQEDFYDITMDYLERAHAENTHYIEFYTSPQSHIERGVPLAQVLDGIFAGCDDAYSKWGIKANVIFGLQRHRTEASALAAIAQAEPHSSRIIALGLGGPERDNPPSRFVRAFERARELGWRTTAHAGEEGPADYVSQAIELLRVDRIDHGVAAQQNAQLVISLAARRMPLTVCPVSNVKLKVFDTLEHHNARYLLESGCAVTINTDDPSYFLANLTDNLYQTSRALDLSDDQIFQIIWNGFEGAFCDNASKRRMQQALNEYWHG</sequence>
<feature type="binding site" evidence="5">
    <location>
        <position position="198"/>
    </location>
    <ligand>
        <name>Zn(2+)</name>
        <dbReference type="ChEBI" id="CHEBI:29105"/>
        <note>catalytic</note>
    </ligand>
</feature>
<comment type="similarity">
    <text evidence="5">Belongs to the metallo-dependent hydrolases superfamily. Adenosine and AMP deaminases family. Adenine deaminase type 2 subfamily.</text>
</comment>
<dbReference type="GO" id="GO:0008270">
    <property type="term" value="F:zinc ion binding"/>
    <property type="evidence" value="ECO:0007669"/>
    <property type="project" value="UniProtKB-UniRule"/>
</dbReference>
<feature type="binding site" evidence="5">
    <location>
        <position position="280"/>
    </location>
    <ligand>
        <name>substrate</name>
    </ligand>
</feature>
<feature type="active site" description="Proton donor" evidence="5">
    <location>
        <position position="201"/>
    </location>
</feature>
<dbReference type="Gene3D" id="3.20.20.140">
    <property type="entry name" value="Metal-dependent hydrolases"/>
    <property type="match status" value="1"/>
</dbReference>
<keyword evidence="3 5" id="KW-0862">Zinc</keyword>
<dbReference type="GO" id="GO:0006146">
    <property type="term" value="P:adenine catabolic process"/>
    <property type="evidence" value="ECO:0007669"/>
    <property type="project" value="UniProtKB-UniRule"/>
</dbReference>
<dbReference type="RefSeq" id="WP_015003016.1">
    <property type="nucleotide sequence ID" value="NZ_CADILN010000002.1"/>
</dbReference>
<accession>A0A6J5K739</accession>
<reference evidence="7 8" key="1">
    <citation type="submission" date="2020-04" db="EMBL/GenBank/DDBJ databases">
        <authorList>
            <person name="De Canck E."/>
        </authorList>
    </citation>
    <scope>NUCLEOTIDE SEQUENCE [LARGE SCALE GENOMIC DNA]</scope>
    <source>
        <strain evidence="7 8">LMG 9964</strain>
    </source>
</reference>
<dbReference type="EMBL" id="CADILN010000002">
    <property type="protein sequence ID" value="CAB4048785.1"/>
    <property type="molecule type" value="Genomic_DNA"/>
</dbReference>
<dbReference type="PANTHER" id="PTHR43114">
    <property type="entry name" value="ADENINE DEAMINASE"/>
    <property type="match status" value="1"/>
</dbReference>
<evidence type="ECO:0000256" key="2">
    <source>
        <dbReference type="ARBA" id="ARBA00022801"/>
    </source>
</evidence>
<keyword evidence="1 5" id="KW-0479">Metal-binding</keyword>
<evidence type="ECO:0000259" key="6">
    <source>
        <dbReference type="Pfam" id="PF00962"/>
    </source>
</evidence>
<dbReference type="GO" id="GO:0005829">
    <property type="term" value="C:cytosol"/>
    <property type="evidence" value="ECO:0007669"/>
    <property type="project" value="TreeGrafter"/>
</dbReference>
<evidence type="ECO:0000256" key="1">
    <source>
        <dbReference type="ARBA" id="ARBA00022723"/>
    </source>
</evidence>
<comment type="function">
    <text evidence="5">Catalyzes the hydrolytic deamination of adenine to hypoxanthine. Plays an important role in the purine salvage pathway and in nitrogen catabolism.</text>
</comment>
<comment type="cofactor">
    <cofactor evidence="5">
        <name>Zn(2+)</name>
        <dbReference type="ChEBI" id="CHEBI:29105"/>
    </cofactor>
    <text evidence="5">Binds 1 zinc ion per subunit.</text>
</comment>
<dbReference type="InterPro" id="IPR001365">
    <property type="entry name" value="A_deaminase_dom"/>
</dbReference>
<dbReference type="HAMAP" id="MF_01962">
    <property type="entry name" value="Adenine_deaminase"/>
    <property type="match status" value="1"/>
</dbReference>
<dbReference type="AlphaFoldDB" id="A0A6J5K739"/>
<feature type="binding site" evidence="5">
    <location>
        <position position="279"/>
    </location>
    <ligand>
        <name>Zn(2+)</name>
        <dbReference type="ChEBI" id="CHEBI:29105"/>
        <note>catalytic</note>
    </ligand>
</feature>
<dbReference type="PANTHER" id="PTHR43114:SF6">
    <property type="entry name" value="ADENINE DEAMINASE"/>
    <property type="match status" value="1"/>
</dbReference>
<dbReference type="GO" id="GO:0009117">
    <property type="term" value="P:nucleotide metabolic process"/>
    <property type="evidence" value="ECO:0007669"/>
    <property type="project" value="UniProtKB-KW"/>
</dbReference>
<dbReference type="SUPFAM" id="SSF51556">
    <property type="entry name" value="Metallo-dependent hydrolases"/>
    <property type="match status" value="1"/>
</dbReference>
<proteinExistence type="inferred from homology"/>
<gene>
    <name evidence="7" type="ORF">LMG9964_02426</name>
</gene>
<dbReference type="InterPro" id="IPR006330">
    <property type="entry name" value="Ado/ade_deaminase"/>
</dbReference>
<feature type="site" description="Important for catalytic activity" evidence="5">
    <location>
        <position position="222"/>
    </location>
</feature>
<dbReference type="NCBIfam" id="TIGR01430">
    <property type="entry name" value="aden_deam"/>
    <property type="match status" value="1"/>
</dbReference>
<keyword evidence="4 5" id="KW-0546">Nucleotide metabolism</keyword>
<dbReference type="InterPro" id="IPR032466">
    <property type="entry name" value="Metal_Hydrolase"/>
</dbReference>
<evidence type="ECO:0000313" key="8">
    <source>
        <dbReference type="Proteomes" id="UP000494102"/>
    </source>
</evidence>
<protein>
    <recommendedName>
        <fullName evidence="5">Adenine deaminase</fullName>
        <shortName evidence="5">ADE</shortName>
        <ecNumber evidence="5">3.5.4.2</ecNumber>
    </recommendedName>
    <alternativeName>
        <fullName evidence="5">Adenine aminohydrolase</fullName>
        <shortName evidence="5">AAH</shortName>
    </alternativeName>
</protein>
<dbReference type="GO" id="GO:0043103">
    <property type="term" value="P:hypoxanthine salvage"/>
    <property type="evidence" value="ECO:0007669"/>
    <property type="project" value="UniProtKB-UniRule"/>
</dbReference>